<comment type="caution">
    <text evidence="5">The sequence shown here is derived from an EMBL/GenBank/DDBJ whole genome shotgun (WGS) entry which is preliminary data.</text>
</comment>
<proteinExistence type="predicted"/>
<keyword evidence="2" id="KW-0067">ATP-binding</keyword>
<dbReference type="GO" id="GO:0005524">
    <property type="term" value="F:ATP binding"/>
    <property type="evidence" value="ECO:0007669"/>
    <property type="project" value="UniProtKB-KW"/>
</dbReference>
<dbReference type="PANTHER" id="PTHR13504">
    <property type="entry name" value="FIDO DOMAIN-CONTAINING PROTEIN DDB_G0283145"/>
    <property type="match status" value="1"/>
</dbReference>
<feature type="domain" description="Fido" evidence="4">
    <location>
        <begin position="101"/>
        <end position="237"/>
    </location>
</feature>
<dbReference type="AlphaFoldDB" id="A0A0G0EKM5"/>
<name>A0A0G0EKM5_9BACT</name>
<evidence type="ECO:0000313" key="6">
    <source>
        <dbReference type="Proteomes" id="UP000034127"/>
    </source>
</evidence>
<dbReference type="InterPro" id="IPR036597">
    <property type="entry name" value="Fido-like_dom_sf"/>
</dbReference>
<reference evidence="5 6" key="1">
    <citation type="journal article" date="2015" name="Nature">
        <title>rRNA introns, odd ribosomes, and small enigmatic genomes across a large radiation of phyla.</title>
        <authorList>
            <person name="Brown C.T."/>
            <person name="Hug L.A."/>
            <person name="Thomas B.C."/>
            <person name="Sharon I."/>
            <person name="Castelle C.J."/>
            <person name="Singh A."/>
            <person name="Wilkins M.J."/>
            <person name="Williams K.H."/>
            <person name="Banfield J.F."/>
        </authorList>
    </citation>
    <scope>NUCLEOTIDE SEQUENCE [LARGE SCALE GENOMIC DNA]</scope>
</reference>
<dbReference type="EMBL" id="LBPX01000007">
    <property type="protein sequence ID" value="KKP67892.1"/>
    <property type="molecule type" value="Genomic_DNA"/>
</dbReference>
<dbReference type="Gene3D" id="1.10.3290.10">
    <property type="entry name" value="Fido-like domain"/>
    <property type="match status" value="1"/>
</dbReference>
<evidence type="ECO:0000256" key="1">
    <source>
        <dbReference type="PIRSR" id="PIRSR640198-1"/>
    </source>
</evidence>
<feature type="binding site" evidence="2">
    <location>
        <begin position="216"/>
        <end position="217"/>
    </location>
    <ligand>
        <name>ATP</name>
        <dbReference type="ChEBI" id="CHEBI:30616"/>
    </ligand>
</feature>
<dbReference type="InterPro" id="IPR040198">
    <property type="entry name" value="Fido_containing"/>
</dbReference>
<evidence type="ECO:0000256" key="3">
    <source>
        <dbReference type="PIRSR" id="PIRSR640198-3"/>
    </source>
</evidence>
<dbReference type="PROSITE" id="PS51459">
    <property type="entry name" value="FIDO"/>
    <property type="match status" value="1"/>
</dbReference>
<dbReference type="PANTHER" id="PTHR13504:SF38">
    <property type="entry name" value="FIDO DOMAIN-CONTAINING PROTEIN"/>
    <property type="match status" value="1"/>
</dbReference>
<evidence type="ECO:0000256" key="2">
    <source>
        <dbReference type="PIRSR" id="PIRSR640198-2"/>
    </source>
</evidence>
<organism evidence="5 6">
    <name type="scientific">Candidatus Roizmanbacteria bacterium GW2011_GWC2_35_12</name>
    <dbReference type="NCBI Taxonomy" id="1618485"/>
    <lineage>
        <taxon>Bacteria</taxon>
        <taxon>Candidatus Roizmaniibacteriota</taxon>
    </lineage>
</organism>
<evidence type="ECO:0000313" key="5">
    <source>
        <dbReference type="EMBL" id="KKP67892.1"/>
    </source>
</evidence>
<gene>
    <name evidence="5" type="ORF">UR63_C0007G0002</name>
</gene>
<dbReference type="Pfam" id="PF02661">
    <property type="entry name" value="Fic"/>
    <property type="match status" value="1"/>
</dbReference>
<dbReference type="SUPFAM" id="SSF140931">
    <property type="entry name" value="Fic-like"/>
    <property type="match status" value="1"/>
</dbReference>
<keyword evidence="2" id="KW-0547">Nucleotide-binding</keyword>
<accession>A0A0G0EKM5</accession>
<feature type="active site" evidence="1">
    <location>
        <position position="180"/>
    </location>
</feature>
<dbReference type="InterPro" id="IPR003812">
    <property type="entry name" value="Fido"/>
</dbReference>
<evidence type="ECO:0000259" key="4">
    <source>
        <dbReference type="PROSITE" id="PS51459"/>
    </source>
</evidence>
<dbReference type="PATRIC" id="fig|1618485.3.peg.205"/>
<sequence>MPYLENQLKQRIDDKLKILQSLRPLPPSSVEKLKQQFSVEMTYNSNAIEGNRLTLKETFLVIQEGLTIKGKSLKDHLEAKDHFEALNYLYELVEKDKRQTLSEVLIRSIQSLVVRETEKENVGQYRYGNVIITGANHTPPNAIQIPRLMRNFILWVKDNQKKIHPIELAAMIHHRLVYIHPFFDGNGRTARLIMNLFLIQKGYPLVMILKNDRKRYYESLDKADKGDYIPLIRFVGQAVERSLNIYLKTLLPKTKNMEAYYPLSIVSKKFSYSKKYLNLLARTGKLEAHKEKRNWVTSPEAVDRYIKNRLRKRNI</sequence>
<protein>
    <submittedName>
        <fullName evidence="5">Filamentation induced by cAMP protein Fic</fullName>
    </submittedName>
</protein>
<feature type="binding site" evidence="2">
    <location>
        <begin position="184"/>
        <end position="191"/>
    </location>
    <ligand>
        <name>ATP</name>
        <dbReference type="ChEBI" id="CHEBI:30616"/>
    </ligand>
</feature>
<dbReference type="Proteomes" id="UP000034127">
    <property type="component" value="Unassembled WGS sequence"/>
</dbReference>
<feature type="site" description="Important for autoinhibition of adenylyltransferase activity" evidence="3">
    <location>
        <position position="49"/>
    </location>
</feature>